<evidence type="ECO:0000256" key="1">
    <source>
        <dbReference type="ARBA" id="ARBA00004571"/>
    </source>
</evidence>
<evidence type="ECO:0000256" key="4">
    <source>
        <dbReference type="ARBA" id="ARBA00022496"/>
    </source>
</evidence>
<evidence type="ECO:0000256" key="7">
    <source>
        <dbReference type="ARBA" id="ARBA00023065"/>
    </source>
</evidence>
<dbReference type="PROSITE" id="PS52016">
    <property type="entry name" value="TONB_DEPENDENT_REC_3"/>
    <property type="match status" value="1"/>
</dbReference>
<dbReference type="EMBL" id="CP054856">
    <property type="protein sequence ID" value="QVM83579.1"/>
    <property type="molecule type" value="Genomic_DNA"/>
</dbReference>
<evidence type="ECO:0000256" key="9">
    <source>
        <dbReference type="ARBA" id="ARBA00023136"/>
    </source>
</evidence>
<dbReference type="SUPFAM" id="SSF56935">
    <property type="entry name" value="Porins"/>
    <property type="match status" value="1"/>
</dbReference>
<keyword evidence="3 11" id="KW-1134">Transmembrane beta strand</keyword>
<dbReference type="InterPro" id="IPR036942">
    <property type="entry name" value="Beta-barrel_TonB_sf"/>
</dbReference>
<dbReference type="InterPro" id="IPR039426">
    <property type="entry name" value="TonB-dep_rcpt-like"/>
</dbReference>
<organism evidence="16 17">
    <name type="scientific">Novosphingobium decolorationis</name>
    <dbReference type="NCBI Taxonomy" id="2698673"/>
    <lineage>
        <taxon>Bacteria</taxon>
        <taxon>Pseudomonadati</taxon>
        <taxon>Pseudomonadota</taxon>
        <taxon>Alphaproteobacteria</taxon>
        <taxon>Sphingomonadales</taxon>
        <taxon>Sphingomonadaceae</taxon>
        <taxon>Novosphingobium</taxon>
    </lineage>
</organism>
<dbReference type="InterPro" id="IPR000531">
    <property type="entry name" value="Beta-barrel_TonB"/>
</dbReference>
<dbReference type="Gene3D" id="2.170.130.10">
    <property type="entry name" value="TonB-dependent receptor, plug domain"/>
    <property type="match status" value="1"/>
</dbReference>
<evidence type="ECO:0000256" key="2">
    <source>
        <dbReference type="ARBA" id="ARBA00022448"/>
    </source>
</evidence>
<keyword evidence="13" id="KW-0732">Signal</keyword>
<evidence type="ECO:0000313" key="16">
    <source>
        <dbReference type="EMBL" id="QVM83579.1"/>
    </source>
</evidence>
<dbReference type="InterPro" id="IPR037066">
    <property type="entry name" value="Plug_dom_sf"/>
</dbReference>
<gene>
    <name evidence="16" type="ORF">HT578_07630</name>
</gene>
<reference evidence="16 17" key="1">
    <citation type="journal article" date="2021" name="Int. J. Syst. Evol. Microbiol.">
        <title>Novosphingobium decolorationis sp. nov., an aniline blue-decolourizing bacterium isolated from East Pacific sediment.</title>
        <authorList>
            <person name="Chen X."/>
            <person name="Dong B."/>
            <person name="Chen T."/>
            <person name="Ren N."/>
            <person name="Wang J."/>
            <person name="Xu Y."/>
            <person name="Yang J."/>
            <person name="Zhu S."/>
            <person name="Chen J."/>
        </authorList>
    </citation>
    <scope>NUCLEOTIDE SEQUENCE [LARGE SCALE GENOMIC DNA]</scope>
    <source>
        <strain evidence="16 17">502str22</strain>
    </source>
</reference>
<keyword evidence="4" id="KW-0410">Iron transport</keyword>
<dbReference type="InterPro" id="IPR012910">
    <property type="entry name" value="Plug_dom"/>
</dbReference>
<evidence type="ECO:0000256" key="13">
    <source>
        <dbReference type="SAM" id="SignalP"/>
    </source>
</evidence>
<evidence type="ECO:0000313" key="17">
    <source>
        <dbReference type="Proteomes" id="UP000677126"/>
    </source>
</evidence>
<evidence type="ECO:0000256" key="3">
    <source>
        <dbReference type="ARBA" id="ARBA00022452"/>
    </source>
</evidence>
<dbReference type="Pfam" id="PF07715">
    <property type="entry name" value="Plug"/>
    <property type="match status" value="1"/>
</dbReference>
<evidence type="ECO:0000256" key="11">
    <source>
        <dbReference type="PROSITE-ProRule" id="PRU01360"/>
    </source>
</evidence>
<dbReference type="Gene3D" id="2.40.170.20">
    <property type="entry name" value="TonB-dependent receptor, beta-barrel domain"/>
    <property type="match status" value="1"/>
</dbReference>
<dbReference type="PANTHER" id="PTHR32552:SF81">
    <property type="entry name" value="TONB-DEPENDENT OUTER MEMBRANE RECEPTOR"/>
    <property type="match status" value="1"/>
</dbReference>
<keyword evidence="9 11" id="KW-0472">Membrane</keyword>
<protein>
    <submittedName>
        <fullName evidence="16">TonB-dependent receptor</fullName>
    </submittedName>
</protein>
<keyword evidence="7" id="KW-0406">Ion transport</keyword>
<feature type="chain" id="PRO_5045344556" evidence="13">
    <location>
        <begin position="35"/>
        <end position="797"/>
    </location>
</feature>
<proteinExistence type="inferred from homology"/>
<dbReference type="RefSeq" id="WP_213503428.1">
    <property type="nucleotide sequence ID" value="NZ_CP054856.1"/>
</dbReference>
<keyword evidence="6" id="KW-0408">Iron</keyword>
<evidence type="ECO:0000256" key="6">
    <source>
        <dbReference type="ARBA" id="ARBA00023004"/>
    </source>
</evidence>
<accession>A0ABX8E3L8</accession>
<feature type="domain" description="TonB-dependent receptor-like beta-barrel" evidence="14">
    <location>
        <begin position="317"/>
        <end position="760"/>
    </location>
</feature>
<name>A0ABX8E3L8_9SPHN</name>
<comment type="similarity">
    <text evidence="11 12">Belongs to the TonB-dependent receptor family.</text>
</comment>
<comment type="subcellular location">
    <subcellularLocation>
        <location evidence="1 11">Cell outer membrane</location>
        <topology evidence="1 11">Multi-pass membrane protein</topology>
    </subcellularLocation>
</comment>
<dbReference type="Pfam" id="PF00593">
    <property type="entry name" value="TonB_dep_Rec_b-barrel"/>
    <property type="match status" value="1"/>
</dbReference>
<dbReference type="Proteomes" id="UP000677126">
    <property type="component" value="Chromosome"/>
</dbReference>
<evidence type="ECO:0000256" key="10">
    <source>
        <dbReference type="ARBA" id="ARBA00023237"/>
    </source>
</evidence>
<dbReference type="PANTHER" id="PTHR32552">
    <property type="entry name" value="FERRICHROME IRON RECEPTOR-RELATED"/>
    <property type="match status" value="1"/>
</dbReference>
<feature type="domain" description="TonB-dependent receptor plug" evidence="15">
    <location>
        <begin position="60"/>
        <end position="169"/>
    </location>
</feature>
<keyword evidence="8 12" id="KW-0798">TonB box</keyword>
<evidence type="ECO:0000259" key="14">
    <source>
        <dbReference type="Pfam" id="PF00593"/>
    </source>
</evidence>
<evidence type="ECO:0000259" key="15">
    <source>
        <dbReference type="Pfam" id="PF07715"/>
    </source>
</evidence>
<sequence>MARAPFTCRRTASAVIALATGLTGLTLSPGSAHAQDGAQDSAQVHAPEIIVTAQFREQRLQDTPIAITATSGDQLAAKSVDSVTDLTAIAPNVNLSEATGLNGSAVQAYIRGIGQNDSSFALEPGVGIYIDDVYYGTTFGAILDLNDLDRVEVLRGPQGTLSGKNSIGGSIKLFSRKPDEVSDGFVEATTGSYGRIDLRASAGFTIADGLYARISGVSKHTDGFFKLYDYGCLNPDSGIAPTVGGGDCQTGTEGGVDVQGGRLALRYAPVGSSLEINLIGDYAMNKSEQVATKLIYANSNDTRSYDAADPMGGVPFDSRFLTGPKSYSSYANYASGGNYTTIFGTPLQVAPGTFDTSPQSTAKSWGVAGTVDFKLTDFLAVKSITAYREASGTSGIDLDGSPLSVLVQEFDYEHAQFTQELRLSGQVGTLVDFTVGGYYYDADDNIAGRSLIPTAMFDFVQDDPISNRSVSAFAHSEFHLTPDLNVIAGIRYTDDKKTYQFTRRNPDGTLPSGIPLTTNFLVAGLDGEVGLFKGTRTDYRLGVNYRFMPELMVYAQIATGYKGGGINPRPYTPDQIVPFDPETLTTYEAGFKSDLLNNRVRFNGTFFFNRYKDLQINRYFCPESVSPTCSQPANAGDADVWGLEAELFAEPIDNLTIDGAMGYLNFDYTRVDPTTFVEEDMVAPFNPSWQLSAGMQYKAQLGDGIGTLTPRVDWTYQSSFYFNSVNNPDNQIGSRSLFNLRLTYASDDETWQVSTGITNLFDKFYYTGVSENVQNYGVNTGSVGRPREWFLSVRRAF</sequence>
<keyword evidence="16" id="KW-0675">Receptor</keyword>
<keyword evidence="2 11" id="KW-0813">Transport</keyword>
<evidence type="ECO:0000256" key="12">
    <source>
        <dbReference type="RuleBase" id="RU003357"/>
    </source>
</evidence>
<evidence type="ECO:0000256" key="8">
    <source>
        <dbReference type="ARBA" id="ARBA00023077"/>
    </source>
</evidence>
<evidence type="ECO:0000256" key="5">
    <source>
        <dbReference type="ARBA" id="ARBA00022692"/>
    </source>
</evidence>
<keyword evidence="10 11" id="KW-0998">Cell outer membrane</keyword>
<keyword evidence="17" id="KW-1185">Reference proteome</keyword>
<feature type="signal peptide" evidence="13">
    <location>
        <begin position="1"/>
        <end position="34"/>
    </location>
</feature>
<keyword evidence="5 11" id="KW-0812">Transmembrane</keyword>